<organism evidence="7 8">
    <name type="scientific">Acorus calamus</name>
    <name type="common">Sweet flag</name>
    <dbReference type="NCBI Taxonomy" id="4465"/>
    <lineage>
        <taxon>Eukaryota</taxon>
        <taxon>Viridiplantae</taxon>
        <taxon>Streptophyta</taxon>
        <taxon>Embryophyta</taxon>
        <taxon>Tracheophyta</taxon>
        <taxon>Spermatophyta</taxon>
        <taxon>Magnoliopsida</taxon>
        <taxon>Liliopsida</taxon>
        <taxon>Acoraceae</taxon>
        <taxon>Acorus</taxon>
    </lineage>
</organism>
<comment type="caution">
    <text evidence="7">The sequence shown here is derived from an EMBL/GenBank/DDBJ whole genome shotgun (WGS) entry which is preliminary data.</text>
</comment>
<evidence type="ECO:0000256" key="5">
    <source>
        <dbReference type="SAM" id="MobiDB-lite"/>
    </source>
</evidence>
<dbReference type="InterPro" id="IPR004827">
    <property type="entry name" value="bZIP"/>
</dbReference>
<feature type="region of interest" description="Disordered" evidence="5">
    <location>
        <begin position="253"/>
        <end position="275"/>
    </location>
</feature>
<keyword evidence="4" id="KW-0539">Nucleus</keyword>
<evidence type="ECO:0000259" key="6">
    <source>
        <dbReference type="PROSITE" id="PS00036"/>
    </source>
</evidence>
<evidence type="ECO:0000256" key="4">
    <source>
        <dbReference type="ARBA" id="ARBA00023242"/>
    </source>
</evidence>
<proteinExistence type="predicted"/>
<feature type="domain" description="BZIP" evidence="6">
    <location>
        <begin position="248"/>
        <end position="263"/>
    </location>
</feature>
<dbReference type="GO" id="GO:0005634">
    <property type="term" value="C:nucleus"/>
    <property type="evidence" value="ECO:0007669"/>
    <property type="project" value="UniProtKB-SubCell"/>
</dbReference>
<dbReference type="GO" id="GO:0045893">
    <property type="term" value="P:positive regulation of DNA-templated transcription"/>
    <property type="evidence" value="ECO:0007669"/>
    <property type="project" value="InterPro"/>
</dbReference>
<reference evidence="7" key="2">
    <citation type="submission" date="2023-06" db="EMBL/GenBank/DDBJ databases">
        <authorList>
            <person name="Ma L."/>
            <person name="Liu K.-W."/>
            <person name="Li Z."/>
            <person name="Hsiao Y.-Y."/>
            <person name="Qi Y."/>
            <person name="Fu T."/>
            <person name="Tang G."/>
            <person name="Zhang D."/>
            <person name="Sun W.-H."/>
            <person name="Liu D.-K."/>
            <person name="Li Y."/>
            <person name="Chen G.-Z."/>
            <person name="Liu X.-D."/>
            <person name="Liao X.-Y."/>
            <person name="Jiang Y.-T."/>
            <person name="Yu X."/>
            <person name="Hao Y."/>
            <person name="Huang J."/>
            <person name="Zhao X.-W."/>
            <person name="Ke S."/>
            <person name="Chen Y.-Y."/>
            <person name="Wu W.-L."/>
            <person name="Hsu J.-L."/>
            <person name="Lin Y.-F."/>
            <person name="Huang M.-D."/>
            <person name="Li C.-Y."/>
            <person name="Huang L."/>
            <person name="Wang Z.-W."/>
            <person name="Zhao X."/>
            <person name="Zhong W.-Y."/>
            <person name="Peng D.-H."/>
            <person name="Ahmad S."/>
            <person name="Lan S."/>
            <person name="Zhang J.-S."/>
            <person name="Tsai W.-C."/>
            <person name="Van De Peer Y."/>
            <person name="Liu Z.-J."/>
        </authorList>
    </citation>
    <scope>NUCLEOTIDE SEQUENCE</scope>
    <source>
        <strain evidence="7">CP</strain>
        <tissue evidence="7">Leaves</tissue>
    </source>
</reference>
<protein>
    <submittedName>
        <fullName evidence="7">ABSCISIC ACID-INSENSITIVE 5-like protein 7</fullName>
    </submittedName>
</protein>
<dbReference type="Gene3D" id="1.20.5.170">
    <property type="match status" value="1"/>
</dbReference>
<name>A0AAV9CIG5_ACOCL</name>
<keyword evidence="8" id="KW-1185">Reference proteome</keyword>
<keyword evidence="3" id="KW-0238">DNA-binding</keyword>
<evidence type="ECO:0000256" key="3">
    <source>
        <dbReference type="ARBA" id="ARBA00023125"/>
    </source>
</evidence>
<keyword evidence="2" id="KW-0938">Abscisic acid signaling pathway</keyword>
<feature type="compositionally biased region" description="Polar residues" evidence="5">
    <location>
        <begin position="266"/>
        <end position="275"/>
    </location>
</feature>
<evidence type="ECO:0000313" key="7">
    <source>
        <dbReference type="EMBL" id="KAK1288023.1"/>
    </source>
</evidence>
<evidence type="ECO:0000256" key="2">
    <source>
        <dbReference type="ARBA" id="ARBA00022682"/>
    </source>
</evidence>
<sequence length="275" mass="28782">MSFGGWVEEKEGPPTTVAAAAAGLLRQSSVYSLTLDEFQNTLGGLGKDFGSMNMDEFLRSVWMAEETQGVAGSAAIGGGGGPMEPSAVGASGGGGGGDGGGLQRQGSLTLPRTLSQKTVDEVWRELSTAEVGGPPPPAVGLPRRQQTLGEMTLEEFLVRAGVVREDATANAAAAAQFDQRMYQPQAPMPQQQLFPKQTAAGGTGFGIGEVISNGDLSSLSPVPYVFNGAMRGRKGTGQVEKVVERRQRRMIKNRESAARSRARKQGVTQLTLTGL</sequence>
<feature type="region of interest" description="Disordered" evidence="5">
    <location>
        <begin position="74"/>
        <end position="114"/>
    </location>
</feature>
<dbReference type="GO" id="GO:0009738">
    <property type="term" value="P:abscisic acid-activated signaling pathway"/>
    <property type="evidence" value="ECO:0007669"/>
    <property type="project" value="UniProtKB-KW"/>
</dbReference>
<dbReference type="GO" id="GO:0003700">
    <property type="term" value="F:DNA-binding transcription factor activity"/>
    <property type="evidence" value="ECO:0007669"/>
    <property type="project" value="InterPro"/>
</dbReference>
<dbReference type="PANTHER" id="PTHR22952:SF446">
    <property type="entry name" value="ABSCISIC ACID-INSENSITIVE 5-LIKE PROTEIN 5-RELATED"/>
    <property type="match status" value="1"/>
</dbReference>
<dbReference type="Proteomes" id="UP001180020">
    <property type="component" value="Unassembled WGS sequence"/>
</dbReference>
<evidence type="ECO:0000313" key="8">
    <source>
        <dbReference type="Proteomes" id="UP001180020"/>
    </source>
</evidence>
<gene>
    <name evidence="7" type="primary">ABF4</name>
    <name evidence="7" type="ORF">QJS10_CPB19g01764</name>
</gene>
<dbReference type="InterPro" id="IPR043452">
    <property type="entry name" value="BZIP46-like"/>
</dbReference>
<feature type="compositionally biased region" description="Polar residues" evidence="5">
    <location>
        <begin position="104"/>
        <end position="114"/>
    </location>
</feature>
<dbReference type="PANTHER" id="PTHR22952">
    <property type="entry name" value="CAMP-RESPONSE ELEMENT BINDING PROTEIN-RELATED"/>
    <property type="match status" value="1"/>
</dbReference>
<accession>A0AAV9CIG5</accession>
<dbReference type="EMBL" id="JAUJYO010000019">
    <property type="protein sequence ID" value="KAK1288023.1"/>
    <property type="molecule type" value="Genomic_DNA"/>
</dbReference>
<comment type="subcellular location">
    <subcellularLocation>
        <location evidence="1">Nucleus</location>
    </subcellularLocation>
</comment>
<evidence type="ECO:0000256" key="1">
    <source>
        <dbReference type="ARBA" id="ARBA00004123"/>
    </source>
</evidence>
<reference evidence="7" key="1">
    <citation type="journal article" date="2023" name="Nat. Commun.">
        <title>Diploid and tetraploid genomes of Acorus and the evolution of monocots.</title>
        <authorList>
            <person name="Ma L."/>
            <person name="Liu K.W."/>
            <person name="Li Z."/>
            <person name="Hsiao Y.Y."/>
            <person name="Qi Y."/>
            <person name="Fu T."/>
            <person name="Tang G.D."/>
            <person name="Zhang D."/>
            <person name="Sun W.H."/>
            <person name="Liu D.K."/>
            <person name="Li Y."/>
            <person name="Chen G.Z."/>
            <person name="Liu X.D."/>
            <person name="Liao X.Y."/>
            <person name="Jiang Y.T."/>
            <person name="Yu X."/>
            <person name="Hao Y."/>
            <person name="Huang J."/>
            <person name="Zhao X.W."/>
            <person name="Ke S."/>
            <person name="Chen Y.Y."/>
            <person name="Wu W.L."/>
            <person name="Hsu J.L."/>
            <person name="Lin Y.F."/>
            <person name="Huang M.D."/>
            <person name="Li C.Y."/>
            <person name="Huang L."/>
            <person name="Wang Z.W."/>
            <person name="Zhao X."/>
            <person name="Zhong W.Y."/>
            <person name="Peng D.H."/>
            <person name="Ahmad S."/>
            <person name="Lan S."/>
            <person name="Zhang J.S."/>
            <person name="Tsai W.C."/>
            <person name="Van de Peer Y."/>
            <person name="Liu Z.J."/>
        </authorList>
    </citation>
    <scope>NUCLEOTIDE SEQUENCE</scope>
    <source>
        <strain evidence="7">CP</strain>
    </source>
</reference>
<dbReference type="GO" id="GO:0003677">
    <property type="term" value="F:DNA binding"/>
    <property type="evidence" value="ECO:0007669"/>
    <property type="project" value="UniProtKB-KW"/>
</dbReference>
<feature type="compositionally biased region" description="Gly residues" evidence="5">
    <location>
        <begin position="90"/>
        <end position="103"/>
    </location>
</feature>
<dbReference type="PROSITE" id="PS00036">
    <property type="entry name" value="BZIP_BASIC"/>
    <property type="match status" value="1"/>
</dbReference>
<dbReference type="AlphaFoldDB" id="A0AAV9CIG5"/>
<dbReference type="CDD" id="cd14707">
    <property type="entry name" value="bZIP_plant_BZIP46"/>
    <property type="match status" value="1"/>
</dbReference>